<organism evidence="2 3">
    <name type="scientific">Puccinia sorghi</name>
    <dbReference type="NCBI Taxonomy" id="27349"/>
    <lineage>
        <taxon>Eukaryota</taxon>
        <taxon>Fungi</taxon>
        <taxon>Dikarya</taxon>
        <taxon>Basidiomycota</taxon>
        <taxon>Pucciniomycotina</taxon>
        <taxon>Pucciniomycetes</taxon>
        <taxon>Pucciniales</taxon>
        <taxon>Pucciniaceae</taxon>
        <taxon>Puccinia</taxon>
    </lineage>
</organism>
<dbReference type="EMBL" id="LAVV01003444">
    <property type="protein sequence ID" value="KNZ62124.1"/>
    <property type="molecule type" value="Genomic_DNA"/>
</dbReference>
<feature type="compositionally biased region" description="Polar residues" evidence="1">
    <location>
        <begin position="541"/>
        <end position="558"/>
    </location>
</feature>
<dbReference type="Proteomes" id="UP000037035">
    <property type="component" value="Unassembled WGS sequence"/>
</dbReference>
<dbReference type="VEuPathDB" id="FungiDB:VP01_130g2"/>
<proteinExistence type="predicted"/>
<evidence type="ECO:0000256" key="1">
    <source>
        <dbReference type="SAM" id="MobiDB-lite"/>
    </source>
</evidence>
<reference evidence="2 3" key="1">
    <citation type="submission" date="2015-08" db="EMBL/GenBank/DDBJ databases">
        <title>Next Generation Sequencing and Analysis of the Genome of Puccinia sorghi L Schw, the Causal Agent of Maize Common Rust.</title>
        <authorList>
            <person name="Rochi L."/>
            <person name="Burguener G."/>
            <person name="Darino M."/>
            <person name="Turjanski A."/>
            <person name="Kreff E."/>
            <person name="Dieguez M.J."/>
            <person name="Sacco F."/>
        </authorList>
    </citation>
    <scope>NUCLEOTIDE SEQUENCE [LARGE SCALE GENOMIC DNA]</scope>
    <source>
        <strain evidence="2 3">RO10H11247</strain>
    </source>
</reference>
<protein>
    <submittedName>
        <fullName evidence="2">Uncharacterized protein</fullName>
    </submittedName>
</protein>
<sequence length="843" mass="95195">MRSVSKTKNASSWLGCGMKTIDTLTRETRAAHTFQVSRLMRSGDRYDDFEAEKNWFNPGIGFFPLLMSCQNQKQYSLLVKRSTLCPRRAVWNHLTSQYTLTDEARAGCKTINLPMKPILTCCVTPQHPVCCWQCSLVGLSHFGDILYCNLLLTHWHTHHINFYLTLSQFPGQFSNQIGNRSANDQVQDWLWYSSSPPRVWLGAKLRVSLMAMLLQNLRTTLEAYAGKIAHSEATEPEKSPRHQTKSEGNVHTLPCEVQRGPFVPNKAICTCCLCFWPGAPLYLTRQYVHVAFVFGLVRVFCHDTIAFPLFFFVHKISKKTTHQTSNIKNTPFNINNKYPNIITTPTKLHHILSMAPFVPTGSLLDQMTNIKNTPSNIKTHSNIINTPTKPYDIPSMAPFVPVVGSLLDQMTTSRSIPLTHTSSPTQTQNNPLELLSAQNIDANANHQAKQKGNMYTLPCQVQRVPSVPSKEMCAHCLVRYKGAPLYLARKSRKCVHIASLGTPFYLARKCVHIAFTLSLATQKITLKPQSFLGDIERQPKTKMSSSETQTLRPQTEASGNDEKENQEKSFLGIDTHPEVQKTAKKSEPKIICLRRCSTHRNSTSRFFRLHHSNGSFVYGQGVNILVLLLDFFFWILSFISPPVHFISSPFSLISHHVILISKPNLLALLFTPEVVKSSHKQALKGNNPPYSHIKQCLNNSKSMCTNCLSRYKGGTFYQERQCVNVAFNSGLVIHLLRHHYQENPLSDTHFFSLFSVSDRKAGSKEKKMRITRMNLVIPGVEVLCVEIHGCRFSIVVAPQGLCAILAIHIPSPNPRWRFSKNNSCLTCRKSQESSVVTSTILQK</sequence>
<name>A0A0L6VN50_9BASI</name>
<accession>A0A0L6VN50</accession>
<comment type="caution">
    <text evidence="2">The sequence shown here is derived from an EMBL/GenBank/DDBJ whole genome shotgun (WGS) entry which is preliminary data.</text>
</comment>
<evidence type="ECO:0000313" key="2">
    <source>
        <dbReference type="EMBL" id="KNZ62124.1"/>
    </source>
</evidence>
<dbReference type="AlphaFoldDB" id="A0A0L6VN50"/>
<feature type="region of interest" description="Disordered" evidence="1">
    <location>
        <begin position="535"/>
        <end position="571"/>
    </location>
</feature>
<gene>
    <name evidence="2" type="ORF">VP01_130g2</name>
</gene>
<evidence type="ECO:0000313" key="3">
    <source>
        <dbReference type="Proteomes" id="UP000037035"/>
    </source>
</evidence>
<keyword evidence="3" id="KW-1185">Reference proteome</keyword>